<dbReference type="AlphaFoldDB" id="A0A5K1CKL6"/>
<evidence type="ECO:0000256" key="1">
    <source>
        <dbReference type="SAM" id="MobiDB-lite"/>
    </source>
</evidence>
<protein>
    <submittedName>
        <fullName evidence="2">Uncharacterized protein</fullName>
    </submittedName>
</protein>
<name>A0A5K1CKL6_9MAGN</name>
<gene>
    <name evidence="2" type="ORF">NYM_LOCUS17419</name>
</gene>
<sequence>MFRLSKAVSGNNSEPSGVESVLPLQTTVSK</sequence>
<organism evidence="2">
    <name type="scientific">Nymphaea colorata</name>
    <name type="common">pocket water lily</name>
    <dbReference type="NCBI Taxonomy" id="210225"/>
    <lineage>
        <taxon>Eukaryota</taxon>
        <taxon>Viridiplantae</taxon>
        <taxon>Streptophyta</taxon>
        <taxon>Embryophyta</taxon>
        <taxon>Tracheophyta</taxon>
        <taxon>Spermatophyta</taxon>
        <taxon>Magnoliopsida</taxon>
        <taxon>Nymphaeales</taxon>
        <taxon>Nymphaeaceae</taxon>
        <taxon>Nymphaea</taxon>
    </lineage>
</organism>
<reference evidence="2" key="1">
    <citation type="submission" date="2019-09" db="EMBL/GenBank/DDBJ databases">
        <authorList>
            <person name="Zhang L."/>
        </authorList>
    </citation>
    <scope>NUCLEOTIDE SEQUENCE</scope>
</reference>
<evidence type="ECO:0000313" key="2">
    <source>
        <dbReference type="EMBL" id="VVW26715.1"/>
    </source>
</evidence>
<dbReference type="EMBL" id="LR721782">
    <property type="protein sequence ID" value="VVW26715.1"/>
    <property type="molecule type" value="Genomic_DNA"/>
</dbReference>
<proteinExistence type="predicted"/>
<accession>A0A5K1CKL6</accession>
<feature type="region of interest" description="Disordered" evidence="1">
    <location>
        <begin position="1"/>
        <end position="30"/>
    </location>
</feature>